<keyword evidence="5" id="KW-0519">Myristate</keyword>
<comment type="subcellular location">
    <subcellularLocation>
        <location evidence="1">Cytoplasm</location>
        <location evidence="1">Cytosol</location>
    </subcellularLocation>
    <subcellularLocation>
        <location evidence="2">Membrane</location>
        <topology evidence="2">Lipid-anchor</topology>
    </subcellularLocation>
</comment>
<dbReference type="PANTHER" id="PTHR47992">
    <property type="entry name" value="PROTEIN PHOSPHATASE"/>
    <property type="match status" value="1"/>
</dbReference>
<dbReference type="AlphaFoldDB" id="A0A8T0EUT3"/>
<protein>
    <submittedName>
        <fullName evidence="13">Protein phosphatase 1A like protein</fullName>
    </submittedName>
</protein>
<dbReference type="EMBL" id="JABXBU010002072">
    <property type="protein sequence ID" value="KAF8778136.1"/>
    <property type="molecule type" value="Genomic_DNA"/>
</dbReference>
<gene>
    <name evidence="13" type="ORF">HNY73_014890</name>
</gene>
<dbReference type="GO" id="GO:0000287">
    <property type="term" value="F:magnesium ion binding"/>
    <property type="evidence" value="ECO:0007669"/>
    <property type="project" value="InterPro"/>
</dbReference>
<evidence type="ECO:0000259" key="12">
    <source>
        <dbReference type="PROSITE" id="PS51746"/>
    </source>
</evidence>
<dbReference type="InterPro" id="IPR001932">
    <property type="entry name" value="PPM-type_phosphatase-like_dom"/>
</dbReference>
<dbReference type="Pfam" id="PF00481">
    <property type="entry name" value="PP2C"/>
    <property type="match status" value="1"/>
</dbReference>
<dbReference type="GO" id="GO:0030145">
    <property type="term" value="F:manganese ion binding"/>
    <property type="evidence" value="ECO:0007669"/>
    <property type="project" value="InterPro"/>
</dbReference>
<dbReference type="InterPro" id="IPR012911">
    <property type="entry name" value="PP2C_C"/>
</dbReference>
<keyword evidence="3" id="KW-0963">Cytoplasm</keyword>
<dbReference type="GO" id="GO:0004722">
    <property type="term" value="F:protein serine/threonine phosphatase activity"/>
    <property type="evidence" value="ECO:0007669"/>
    <property type="project" value="InterPro"/>
</dbReference>
<evidence type="ECO:0000256" key="6">
    <source>
        <dbReference type="ARBA" id="ARBA00022723"/>
    </source>
</evidence>
<dbReference type="GO" id="GO:0016020">
    <property type="term" value="C:membrane"/>
    <property type="evidence" value="ECO:0007669"/>
    <property type="project" value="UniProtKB-SubCell"/>
</dbReference>
<dbReference type="PROSITE" id="PS51746">
    <property type="entry name" value="PPM_2"/>
    <property type="match status" value="1"/>
</dbReference>
<dbReference type="Gene3D" id="3.60.40.10">
    <property type="entry name" value="PPM-type phosphatase domain"/>
    <property type="match status" value="1"/>
</dbReference>
<dbReference type="Proteomes" id="UP000807504">
    <property type="component" value="Unassembled WGS sequence"/>
</dbReference>
<proteinExistence type="inferred from homology"/>
<evidence type="ECO:0000256" key="9">
    <source>
        <dbReference type="ARBA" id="ARBA00023136"/>
    </source>
</evidence>
<dbReference type="SUPFAM" id="SSF81606">
    <property type="entry name" value="PP2C-like"/>
    <property type="match status" value="1"/>
</dbReference>
<keyword evidence="10" id="KW-0449">Lipoprotein</keyword>
<keyword evidence="7 11" id="KW-0378">Hydrolase</keyword>
<evidence type="ECO:0000313" key="14">
    <source>
        <dbReference type="Proteomes" id="UP000807504"/>
    </source>
</evidence>
<keyword evidence="8 11" id="KW-0904">Protein phosphatase</keyword>
<dbReference type="InterPro" id="IPR036457">
    <property type="entry name" value="PPM-type-like_dom_sf"/>
</dbReference>
<comment type="similarity">
    <text evidence="11">Belongs to the PP2C family.</text>
</comment>
<evidence type="ECO:0000256" key="7">
    <source>
        <dbReference type="ARBA" id="ARBA00022801"/>
    </source>
</evidence>
<dbReference type="PROSITE" id="PS01032">
    <property type="entry name" value="PPM_1"/>
    <property type="match status" value="1"/>
</dbReference>
<reference evidence="13" key="2">
    <citation type="submission" date="2020-06" db="EMBL/GenBank/DDBJ databases">
        <authorList>
            <person name="Sheffer M."/>
        </authorList>
    </citation>
    <scope>NUCLEOTIDE SEQUENCE</scope>
</reference>
<evidence type="ECO:0000256" key="11">
    <source>
        <dbReference type="RuleBase" id="RU003465"/>
    </source>
</evidence>
<evidence type="ECO:0000256" key="4">
    <source>
        <dbReference type="ARBA" id="ARBA00022553"/>
    </source>
</evidence>
<sequence length="432" mass="49256">MQHATVEKNNAHCAEASLLEDWKDFFAIYDGDFCLNLQKAIESSFQPPSEFIVAEYTVFRRPLKSMGNLLSEPNTKKNYTSGCDNGLSYGLCSMQGRRRRMEDAHCAEVSIPGEWKDWSFFAIFDGHGGKEVSTYCAKHLLDTIMKTEQFQSSNADSRNKLKFTENVRDGIREAFLKLDSEMEHQRIAGENLYCGSTVISVFISSTHFYIANLGDSRGVISCNQEIRFITNDHKPDSEFEKQRIERAGGFVLLNGCPRINGCLSVSRALGDYAYKQMPFKNFLEQLVSPEPTVDVLDRYVDDEFLVLACDGIWDVLKPIKLCNYIRYMLQVTENLECICKSIIDACYYKGSRDNMSVLVVLLPGAPKISEKVIQQDKNIFSILQKHIEDIICTYGFIKVEDLMKILSRDVKLQQEPALIGSPFEKSFYFLSR</sequence>
<dbReference type="InterPro" id="IPR000222">
    <property type="entry name" value="PP2C_BS"/>
</dbReference>
<keyword evidence="9" id="KW-0472">Membrane</keyword>
<dbReference type="GO" id="GO:0005829">
    <property type="term" value="C:cytosol"/>
    <property type="evidence" value="ECO:0007669"/>
    <property type="project" value="UniProtKB-SubCell"/>
</dbReference>
<evidence type="ECO:0000256" key="2">
    <source>
        <dbReference type="ARBA" id="ARBA00004635"/>
    </source>
</evidence>
<evidence type="ECO:0000256" key="10">
    <source>
        <dbReference type="ARBA" id="ARBA00023288"/>
    </source>
</evidence>
<dbReference type="InterPro" id="IPR015655">
    <property type="entry name" value="PP2C"/>
</dbReference>
<organism evidence="13 14">
    <name type="scientific">Argiope bruennichi</name>
    <name type="common">Wasp spider</name>
    <name type="synonym">Aranea bruennichi</name>
    <dbReference type="NCBI Taxonomy" id="94029"/>
    <lineage>
        <taxon>Eukaryota</taxon>
        <taxon>Metazoa</taxon>
        <taxon>Ecdysozoa</taxon>
        <taxon>Arthropoda</taxon>
        <taxon>Chelicerata</taxon>
        <taxon>Arachnida</taxon>
        <taxon>Araneae</taxon>
        <taxon>Araneomorphae</taxon>
        <taxon>Entelegynae</taxon>
        <taxon>Araneoidea</taxon>
        <taxon>Araneidae</taxon>
        <taxon>Argiope</taxon>
    </lineage>
</organism>
<dbReference type="SMART" id="SM00332">
    <property type="entry name" value="PP2Cc"/>
    <property type="match status" value="1"/>
</dbReference>
<comment type="caution">
    <text evidence="13">The sequence shown here is derived from an EMBL/GenBank/DDBJ whole genome shotgun (WGS) entry which is preliminary data.</text>
</comment>
<evidence type="ECO:0000313" key="13">
    <source>
        <dbReference type="EMBL" id="KAF8778136.1"/>
    </source>
</evidence>
<keyword evidence="6" id="KW-0479">Metal-binding</keyword>
<evidence type="ECO:0000256" key="5">
    <source>
        <dbReference type="ARBA" id="ARBA00022707"/>
    </source>
</evidence>
<feature type="domain" description="PPM-type phosphatase" evidence="12">
    <location>
        <begin position="88"/>
        <end position="362"/>
    </location>
</feature>
<accession>A0A8T0EUT3</accession>
<reference evidence="13" key="1">
    <citation type="journal article" date="2020" name="bioRxiv">
        <title>Chromosome-level reference genome of the European wasp spider Argiope bruennichi: a resource for studies on range expansion and evolutionary adaptation.</title>
        <authorList>
            <person name="Sheffer M.M."/>
            <person name="Hoppe A."/>
            <person name="Krehenwinkel H."/>
            <person name="Uhl G."/>
            <person name="Kuss A.W."/>
            <person name="Jensen L."/>
            <person name="Jensen C."/>
            <person name="Gillespie R.G."/>
            <person name="Hoff K.J."/>
            <person name="Prost S."/>
        </authorList>
    </citation>
    <scope>NUCLEOTIDE SEQUENCE</scope>
</reference>
<evidence type="ECO:0000256" key="8">
    <source>
        <dbReference type="ARBA" id="ARBA00022912"/>
    </source>
</evidence>
<dbReference type="Pfam" id="PF07830">
    <property type="entry name" value="PP2C_C"/>
    <property type="match status" value="1"/>
</dbReference>
<evidence type="ECO:0000256" key="1">
    <source>
        <dbReference type="ARBA" id="ARBA00004514"/>
    </source>
</evidence>
<keyword evidence="14" id="KW-1185">Reference proteome</keyword>
<dbReference type="CDD" id="cd00143">
    <property type="entry name" value="PP2Cc"/>
    <property type="match status" value="1"/>
</dbReference>
<evidence type="ECO:0000256" key="3">
    <source>
        <dbReference type="ARBA" id="ARBA00022490"/>
    </source>
</evidence>
<name>A0A8T0EUT3_ARGBR</name>
<keyword evidence="4" id="KW-0597">Phosphoprotein</keyword>